<comment type="caution">
    <text evidence="3">The sequence shown here is derived from an EMBL/GenBank/DDBJ whole genome shotgun (WGS) entry which is preliminary data.</text>
</comment>
<evidence type="ECO:0000313" key="3">
    <source>
        <dbReference type="EMBL" id="MDX8416334.1"/>
    </source>
</evidence>
<dbReference type="InterPro" id="IPR036196">
    <property type="entry name" value="Ptyr_pPase_sf"/>
</dbReference>
<dbReference type="InterPro" id="IPR023485">
    <property type="entry name" value="Ptyr_pPase"/>
</dbReference>
<dbReference type="RefSeq" id="WP_320324670.1">
    <property type="nucleotide sequence ID" value="NZ_JALBUS010000001.1"/>
</dbReference>
<gene>
    <name evidence="3" type="ORF">MOZ64_00540</name>
</gene>
<evidence type="ECO:0000256" key="1">
    <source>
        <dbReference type="ARBA" id="ARBA00022849"/>
    </source>
</evidence>
<evidence type="ECO:0000259" key="2">
    <source>
        <dbReference type="SMART" id="SM00226"/>
    </source>
</evidence>
<keyword evidence="4" id="KW-1185">Reference proteome</keyword>
<name>A0ABU4WJB5_9FIRM</name>
<dbReference type="SUPFAM" id="SSF52788">
    <property type="entry name" value="Phosphotyrosine protein phosphatases I"/>
    <property type="match status" value="1"/>
</dbReference>
<dbReference type="SMART" id="SM00226">
    <property type="entry name" value="LMWPc"/>
    <property type="match status" value="1"/>
</dbReference>
<evidence type="ECO:0000313" key="4">
    <source>
        <dbReference type="Proteomes" id="UP001285244"/>
    </source>
</evidence>
<accession>A0ABU4WJB5</accession>
<protein>
    <submittedName>
        <fullName evidence="3">Arsenate reductase ArsC</fullName>
    </submittedName>
</protein>
<dbReference type="EMBL" id="JALBUS010000001">
    <property type="protein sequence ID" value="MDX8416334.1"/>
    <property type="molecule type" value="Genomic_DNA"/>
</dbReference>
<dbReference type="PANTHER" id="PTHR43428:SF1">
    <property type="entry name" value="ARSENATE REDUCTASE"/>
    <property type="match status" value="1"/>
</dbReference>
<dbReference type="Pfam" id="PF01451">
    <property type="entry name" value="LMWPc"/>
    <property type="match status" value="1"/>
</dbReference>
<dbReference type="Gene3D" id="3.40.50.2300">
    <property type="match status" value="1"/>
</dbReference>
<sequence length="138" mass="15440">MKKWKVGFICTHNSCRSQMAEAFGKAFASDVFESYSAGTEIKDQIDPDALRILKTKYGIDMIANGQYNKTVDQLPPLDIVITMGCGVQCPAMACLYREDWGLPDPTGQSDEVFIQVIEEIKTRTGLLKQRLAERSREG</sequence>
<dbReference type="CDD" id="cd16345">
    <property type="entry name" value="LMWP_ArsC"/>
    <property type="match status" value="1"/>
</dbReference>
<organism evidence="3 4">
    <name type="scientific">Absicoccus intestinalis</name>
    <dbReference type="NCBI Taxonomy" id="2926319"/>
    <lineage>
        <taxon>Bacteria</taxon>
        <taxon>Bacillati</taxon>
        <taxon>Bacillota</taxon>
        <taxon>Erysipelotrichia</taxon>
        <taxon>Erysipelotrichales</taxon>
        <taxon>Erysipelotrichaceae</taxon>
        <taxon>Absicoccus</taxon>
    </lineage>
</organism>
<proteinExistence type="predicted"/>
<keyword evidence="1" id="KW-0059">Arsenical resistance</keyword>
<dbReference type="Proteomes" id="UP001285244">
    <property type="component" value="Unassembled WGS sequence"/>
</dbReference>
<feature type="domain" description="Phosphotyrosine protein phosphatase I" evidence="2">
    <location>
        <begin position="4"/>
        <end position="130"/>
    </location>
</feature>
<dbReference type="PANTHER" id="PTHR43428">
    <property type="entry name" value="ARSENATE REDUCTASE"/>
    <property type="match status" value="1"/>
</dbReference>
<reference evidence="3 4" key="1">
    <citation type="submission" date="2022-03" db="EMBL/GenBank/DDBJ databases">
        <title>Novel taxa within the pig intestine.</title>
        <authorList>
            <person name="Wylensek D."/>
            <person name="Bishof K."/>
            <person name="Afrizal A."/>
            <person name="Clavel T."/>
        </authorList>
    </citation>
    <scope>NUCLEOTIDE SEQUENCE [LARGE SCALE GENOMIC DNA]</scope>
    <source>
        <strain evidence="3 4">Cla-KB-P134</strain>
    </source>
</reference>